<keyword evidence="2" id="KW-1185">Reference proteome</keyword>
<dbReference type="SUPFAM" id="SSF143744">
    <property type="entry name" value="GlcG-like"/>
    <property type="match status" value="1"/>
</dbReference>
<reference evidence="1 2" key="1">
    <citation type="submission" date="2024-06" db="EMBL/GenBank/DDBJ databases">
        <title>The Natural Products Discovery Center: Release of the First 8490 Sequenced Strains for Exploring Actinobacteria Biosynthetic Diversity.</title>
        <authorList>
            <person name="Kalkreuter E."/>
            <person name="Kautsar S.A."/>
            <person name="Yang D."/>
            <person name="Bader C.D."/>
            <person name="Teijaro C.N."/>
            <person name="Fluegel L."/>
            <person name="Davis C.M."/>
            <person name="Simpson J.R."/>
            <person name="Lauterbach L."/>
            <person name="Steele A.D."/>
            <person name="Gui C."/>
            <person name="Meng S."/>
            <person name="Li G."/>
            <person name="Viehrig K."/>
            <person name="Ye F."/>
            <person name="Su P."/>
            <person name="Kiefer A.F."/>
            <person name="Nichols A."/>
            <person name="Cepeda A.J."/>
            <person name="Yan W."/>
            <person name="Fan B."/>
            <person name="Jiang Y."/>
            <person name="Adhikari A."/>
            <person name="Zheng C.-J."/>
            <person name="Schuster L."/>
            <person name="Cowan T.M."/>
            <person name="Smanski M.J."/>
            <person name="Chevrette M.G."/>
            <person name="De Carvalho L.P.S."/>
            <person name="Shen B."/>
        </authorList>
    </citation>
    <scope>NUCLEOTIDE SEQUENCE [LARGE SCALE GENOMIC DNA]</scope>
    <source>
        <strain evidence="1 2">NPDC019434</strain>
    </source>
</reference>
<dbReference type="Proteomes" id="UP001550535">
    <property type="component" value="Unassembled WGS sequence"/>
</dbReference>
<name>A0ABV2XC37_9NOCA</name>
<organism evidence="1 2">
    <name type="scientific">Nocardia niwae</name>
    <dbReference type="NCBI Taxonomy" id="626084"/>
    <lineage>
        <taxon>Bacteria</taxon>
        <taxon>Bacillati</taxon>
        <taxon>Actinomycetota</taxon>
        <taxon>Actinomycetes</taxon>
        <taxon>Mycobacteriales</taxon>
        <taxon>Nocardiaceae</taxon>
        <taxon>Nocardia</taxon>
    </lineage>
</organism>
<protein>
    <submittedName>
        <fullName evidence="1">Heme-binding protein</fullName>
    </submittedName>
</protein>
<dbReference type="PANTHER" id="PTHR34309">
    <property type="entry name" value="SLR1406 PROTEIN"/>
    <property type="match status" value="1"/>
</dbReference>
<sequence length="150" mass="14992">MTVTTTSITLERATLIVGEALAYGSAHGFDPLTVAVLDPGGHLVALQRQDGSGILRPQIAIAKAWGVLGLGVSNREIARRAAAAPTFFTSVAALAEGRILDVPGGVFIRDSTGGILGSVGATGAATSVEDERAAVAGIEAAGLLADTGEV</sequence>
<dbReference type="InterPro" id="IPR005624">
    <property type="entry name" value="PduO/GlcC-like"/>
</dbReference>
<evidence type="ECO:0000313" key="2">
    <source>
        <dbReference type="Proteomes" id="UP001550535"/>
    </source>
</evidence>
<dbReference type="Gene3D" id="3.30.450.150">
    <property type="entry name" value="Haem-degrading domain"/>
    <property type="match status" value="1"/>
</dbReference>
<dbReference type="EMBL" id="JBEYBR010000039">
    <property type="protein sequence ID" value="MEU2123447.1"/>
    <property type="molecule type" value="Genomic_DNA"/>
</dbReference>
<comment type="caution">
    <text evidence="1">The sequence shown here is derived from an EMBL/GenBank/DDBJ whole genome shotgun (WGS) entry which is preliminary data.</text>
</comment>
<accession>A0ABV2XC37</accession>
<proteinExistence type="predicted"/>
<dbReference type="InterPro" id="IPR052517">
    <property type="entry name" value="GlcG_carb_metab_protein"/>
</dbReference>
<dbReference type="InterPro" id="IPR038084">
    <property type="entry name" value="PduO/GlcC-like_sf"/>
</dbReference>
<dbReference type="PANTHER" id="PTHR34309:SF10">
    <property type="entry name" value="SLR1406 PROTEIN"/>
    <property type="match status" value="1"/>
</dbReference>
<gene>
    <name evidence="1" type="ORF">ABZ507_16685</name>
</gene>
<dbReference type="RefSeq" id="WP_357991824.1">
    <property type="nucleotide sequence ID" value="NZ_JBEYBR010000039.1"/>
</dbReference>
<dbReference type="Pfam" id="PF03928">
    <property type="entry name" value="HbpS-like"/>
    <property type="match status" value="1"/>
</dbReference>
<evidence type="ECO:0000313" key="1">
    <source>
        <dbReference type="EMBL" id="MEU2123447.1"/>
    </source>
</evidence>